<evidence type="ECO:0000313" key="3">
    <source>
        <dbReference type="Proteomes" id="UP001595636"/>
    </source>
</evidence>
<feature type="signal peptide" evidence="1">
    <location>
        <begin position="1"/>
        <end position="18"/>
    </location>
</feature>
<evidence type="ECO:0000256" key="1">
    <source>
        <dbReference type="SAM" id="SignalP"/>
    </source>
</evidence>
<proteinExistence type="predicted"/>
<evidence type="ECO:0000313" key="2">
    <source>
        <dbReference type="EMBL" id="MFC3627276.1"/>
    </source>
</evidence>
<reference evidence="3" key="1">
    <citation type="journal article" date="2019" name="Int. J. Syst. Evol. Microbiol.">
        <title>The Global Catalogue of Microorganisms (GCM) 10K type strain sequencing project: providing services to taxonomists for standard genome sequencing and annotation.</title>
        <authorList>
            <consortium name="The Broad Institute Genomics Platform"/>
            <consortium name="The Broad Institute Genome Sequencing Center for Infectious Disease"/>
            <person name="Wu L."/>
            <person name="Ma J."/>
        </authorList>
    </citation>
    <scope>NUCLEOTIDE SEQUENCE [LARGE SCALE GENOMIC DNA]</scope>
    <source>
        <strain evidence="3">KCTC 42195</strain>
    </source>
</reference>
<sequence length="233" mass="25769">MKVLAGSLLLAMATTVCANEVQIDFGYFDSPKDQGEKFVATLPAKLALSGFSLAGKRIDLGGQWRVAQSGYDLEAVRDGALSSRSAATGYMLLEREVADHALELLFVSMSLSSRYQDEILSRSPAYCQRDARYAFQDIQSDTTRRVSCVAIVQSQLPEAVPAAAANKATGLAQFVRDNAIYAPGSEIYEQEMFLSRNSNHFYVYRAKPVLGDGIEPFKREVLQLRDNVQQNFF</sequence>
<protein>
    <submittedName>
        <fullName evidence="2">Uncharacterized protein</fullName>
    </submittedName>
</protein>
<keyword evidence="3" id="KW-1185">Reference proteome</keyword>
<dbReference type="Proteomes" id="UP001595636">
    <property type="component" value="Unassembled WGS sequence"/>
</dbReference>
<organism evidence="2 3">
    <name type="scientific">Vogesella amnigena</name>
    <dbReference type="NCBI Taxonomy" id="1507449"/>
    <lineage>
        <taxon>Bacteria</taxon>
        <taxon>Pseudomonadati</taxon>
        <taxon>Pseudomonadota</taxon>
        <taxon>Betaproteobacteria</taxon>
        <taxon>Neisseriales</taxon>
        <taxon>Chromobacteriaceae</taxon>
        <taxon>Vogesella</taxon>
    </lineage>
</organism>
<name>A0ABV7TX59_9NEIS</name>
<dbReference type="EMBL" id="JBHRYH010000044">
    <property type="protein sequence ID" value="MFC3627276.1"/>
    <property type="molecule type" value="Genomic_DNA"/>
</dbReference>
<feature type="chain" id="PRO_5046516481" evidence="1">
    <location>
        <begin position="19"/>
        <end position="233"/>
    </location>
</feature>
<keyword evidence="1" id="KW-0732">Signal</keyword>
<gene>
    <name evidence="2" type="ORF">ACFOKJ_14250</name>
</gene>
<comment type="caution">
    <text evidence="2">The sequence shown here is derived from an EMBL/GenBank/DDBJ whole genome shotgun (WGS) entry which is preliminary data.</text>
</comment>
<accession>A0ABV7TX59</accession>
<dbReference type="RefSeq" id="WP_390280761.1">
    <property type="nucleotide sequence ID" value="NZ_JBHRYH010000044.1"/>
</dbReference>